<dbReference type="AlphaFoldDB" id="A0A6J2TYY2"/>
<proteinExistence type="predicted"/>
<feature type="compositionally biased region" description="Polar residues" evidence="1">
    <location>
        <begin position="123"/>
        <end position="161"/>
    </location>
</feature>
<accession>A0A6J2TYY2</accession>
<keyword evidence="2" id="KW-1185">Reference proteome</keyword>
<dbReference type="GeneID" id="115629405"/>
<feature type="region of interest" description="Disordered" evidence="1">
    <location>
        <begin position="122"/>
        <end position="162"/>
    </location>
</feature>
<reference evidence="3" key="1">
    <citation type="submission" date="2025-08" db="UniProtKB">
        <authorList>
            <consortium name="RefSeq"/>
        </authorList>
    </citation>
    <scope>IDENTIFICATION</scope>
    <source>
        <strain evidence="3">11010-0011.00</strain>
        <tissue evidence="3">Whole body</tissue>
    </source>
</reference>
<evidence type="ECO:0000313" key="2">
    <source>
        <dbReference type="Proteomes" id="UP000504634"/>
    </source>
</evidence>
<sequence length="225" mass="25689">MIGYEQVTVRPYVPRPLRCQQCLRFGHPTSACKQTFKTCRNCCQEEHTKEDETCNRTKFCINCKNEIENNHSPMDKNCPIFLKQKELTAIKTIHKVDHKSALQIYNARHPLSTTTYSKIVANSPKQTSPAQPNTSSSTSKPAHNTINNLSTTPTINTTHQPNLKRIITSYADIDMDTTPLMQDQPNHQHPQDDPKLRIFHAKQNTLTKPLKSKEKLDPKLLNSKT</sequence>
<evidence type="ECO:0000256" key="1">
    <source>
        <dbReference type="SAM" id="MobiDB-lite"/>
    </source>
</evidence>
<dbReference type="OrthoDB" id="8061888at2759"/>
<dbReference type="Proteomes" id="UP000504634">
    <property type="component" value="Unplaced"/>
</dbReference>
<organism evidence="2 3">
    <name type="scientific">Drosophila lebanonensis</name>
    <name type="common">Fruit fly</name>
    <name type="synonym">Scaptodrosophila lebanonensis</name>
    <dbReference type="NCBI Taxonomy" id="7225"/>
    <lineage>
        <taxon>Eukaryota</taxon>
        <taxon>Metazoa</taxon>
        <taxon>Ecdysozoa</taxon>
        <taxon>Arthropoda</taxon>
        <taxon>Hexapoda</taxon>
        <taxon>Insecta</taxon>
        <taxon>Pterygota</taxon>
        <taxon>Neoptera</taxon>
        <taxon>Endopterygota</taxon>
        <taxon>Diptera</taxon>
        <taxon>Brachycera</taxon>
        <taxon>Muscomorpha</taxon>
        <taxon>Ephydroidea</taxon>
        <taxon>Drosophilidae</taxon>
        <taxon>Scaptodrosophila</taxon>
    </lineage>
</organism>
<feature type="region of interest" description="Disordered" evidence="1">
    <location>
        <begin position="204"/>
        <end position="225"/>
    </location>
</feature>
<protein>
    <submittedName>
        <fullName evidence="3">Uncharacterized protein LOC115629405</fullName>
    </submittedName>
</protein>
<name>A0A6J2TYY2_DROLE</name>
<gene>
    <name evidence="3" type="primary">LOC115629405</name>
</gene>
<evidence type="ECO:0000313" key="3">
    <source>
        <dbReference type="RefSeq" id="XP_030381726.1"/>
    </source>
</evidence>
<dbReference type="RefSeq" id="XP_030381726.1">
    <property type="nucleotide sequence ID" value="XM_030525866.1"/>
</dbReference>